<accession>A0A0S4L475</accession>
<keyword evidence="1" id="KW-0479">Metal-binding</keyword>
<dbReference type="PANTHER" id="PTHR22789:SF0">
    <property type="entry name" value="3-OXO-TETRONATE 4-PHOSPHATE DECARBOXYLASE-RELATED"/>
    <property type="match status" value="1"/>
</dbReference>
<evidence type="ECO:0000313" key="4">
    <source>
        <dbReference type="EMBL" id="CUS31577.1"/>
    </source>
</evidence>
<dbReference type="RefSeq" id="WP_090742396.1">
    <property type="nucleotide sequence ID" value="NZ_CZQA01000001.1"/>
</dbReference>
<dbReference type="Proteomes" id="UP000199032">
    <property type="component" value="Unassembled WGS sequence"/>
</dbReference>
<dbReference type="SMART" id="SM01007">
    <property type="entry name" value="Aldolase_II"/>
    <property type="match status" value="1"/>
</dbReference>
<dbReference type="SUPFAM" id="SSF53639">
    <property type="entry name" value="AraD/HMP-PK domain-like"/>
    <property type="match status" value="1"/>
</dbReference>
<sequence length="220" mass="24794">MDGSGKHFNGGIMLTAIGDVMRRCYERGWITTRDGNISMKKREGRYLYITPSGWRKTIVHPEHVVRLEIVTDPKTGLRIPKINDQQKPSGELWMHWNLQRDSKRTRTVVHVHATHVVAAIYAGFDLQDISKEFPEISRYTRVGRTVPALPALSRELADTTGECIGVRKDGTLEFDIVGQANHGVCAVAMDPWGAYEHIERLDHICEIVLKSGVTARRIPG</sequence>
<feature type="domain" description="Class II aldolase/adducin N-terminal" evidence="3">
    <location>
        <begin position="15"/>
        <end position="209"/>
    </location>
</feature>
<dbReference type="GO" id="GO:0019323">
    <property type="term" value="P:pentose catabolic process"/>
    <property type="evidence" value="ECO:0007669"/>
    <property type="project" value="TreeGrafter"/>
</dbReference>
<dbReference type="OrthoDB" id="9781197at2"/>
<dbReference type="InterPro" id="IPR036409">
    <property type="entry name" value="Aldolase_II/adducin_N_sf"/>
</dbReference>
<reference evidence="4 5" key="1">
    <citation type="submission" date="2015-10" db="EMBL/GenBank/DDBJ databases">
        <authorList>
            <person name="Gilbert D.G."/>
        </authorList>
    </citation>
    <scope>NUCLEOTIDE SEQUENCE [LARGE SCALE GENOMIC DNA]</scope>
    <source>
        <strain evidence="4">COMA1</strain>
    </source>
</reference>
<dbReference type="Gene3D" id="3.40.225.10">
    <property type="entry name" value="Class II aldolase/adducin N-terminal domain"/>
    <property type="match status" value="1"/>
</dbReference>
<keyword evidence="5" id="KW-1185">Reference proteome</keyword>
<dbReference type="Pfam" id="PF00596">
    <property type="entry name" value="Aldolase_II"/>
    <property type="match status" value="1"/>
</dbReference>
<dbReference type="AlphaFoldDB" id="A0A0S4L475"/>
<evidence type="ECO:0000256" key="2">
    <source>
        <dbReference type="ARBA" id="ARBA00023239"/>
    </source>
</evidence>
<name>A0A0S4L475_9BACT</name>
<dbReference type="PANTHER" id="PTHR22789">
    <property type="entry name" value="FUCULOSE PHOSPHATE ALDOLASE"/>
    <property type="match status" value="1"/>
</dbReference>
<protein>
    <submittedName>
        <fullName evidence="4">Putative Aldolase, class II</fullName>
    </submittedName>
</protein>
<dbReference type="GO" id="GO:0046872">
    <property type="term" value="F:metal ion binding"/>
    <property type="evidence" value="ECO:0007669"/>
    <property type="project" value="UniProtKB-KW"/>
</dbReference>
<dbReference type="InterPro" id="IPR050197">
    <property type="entry name" value="Aldolase_class_II_sugar_metab"/>
</dbReference>
<dbReference type="EMBL" id="CZQA01000001">
    <property type="protein sequence ID" value="CUS31577.1"/>
    <property type="molecule type" value="Genomic_DNA"/>
</dbReference>
<evidence type="ECO:0000259" key="3">
    <source>
        <dbReference type="SMART" id="SM01007"/>
    </source>
</evidence>
<proteinExistence type="predicted"/>
<dbReference type="InterPro" id="IPR001303">
    <property type="entry name" value="Aldolase_II/adducin_N"/>
</dbReference>
<gene>
    <name evidence="4" type="ORF">COMA1_10168</name>
</gene>
<organism evidence="4 5">
    <name type="scientific">Candidatus Nitrospira nitrosa</name>
    <dbReference type="NCBI Taxonomy" id="1742972"/>
    <lineage>
        <taxon>Bacteria</taxon>
        <taxon>Pseudomonadati</taxon>
        <taxon>Nitrospirota</taxon>
        <taxon>Nitrospiria</taxon>
        <taxon>Nitrospirales</taxon>
        <taxon>Nitrospiraceae</taxon>
        <taxon>Nitrospira</taxon>
    </lineage>
</organism>
<keyword evidence="2" id="KW-0456">Lyase</keyword>
<dbReference type="GO" id="GO:0005829">
    <property type="term" value="C:cytosol"/>
    <property type="evidence" value="ECO:0007669"/>
    <property type="project" value="TreeGrafter"/>
</dbReference>
<dbReference type="STRING" id="1742972.COMA1_10168"/>
<evidence type="ECO:0000313" key="5">
    <source>
        <dbReference type="Proteomes" id="UP000199032"/>
    </source>
</evidence>
<dbReference type="GO" id="GO:0016832">
    <property type="term" value="F:aldehyde-lyase activity"/>
    <property type="evidence" value="ECO:0007669"/>
    <property type="project" value="TreeGrafter"/>
</dbReference>
<evidence type="ECO:0000256" key="1">
    <source>
        <dbReference type="ARBA" id="ARBA00022723"/>
    </source>
</evidence>